<dbReference type="OrthoDB" id="26387at2759"/>
<keyword evidence="2" id="KW-1185">Reference proteome</keyword>
<name>A0A0C2N037_THEKT</name>
<dbReference type="Proteomes" id="UP000031668">
    <property type="component" value="Unassembled WGS sequence"/>
</dbReference>
<dbReference type="EMBL" id="JWZT01003263">
    <property type="protein sequence ID" value="KII67252.1"/>
    <property type="molecule type" value="Genomic_DNA"/>
</dbReference>
<evidence type="ECO:0000313" key="2">
    <source>
        <dbReference type="Proteomes" id="UP000031668"/>
    </source>
</evidence>
<organism evidence="1 2">
    <name type="scientific">Thelohanellus kitauei</name>
    <name type="common">Myxosporean</name>
    <dbReference type="NCBI Taxonomy" id="669202"/>
    <lineage>
        <taxon>Eukaryota</taxon>
        <taxon>Metazoa</taxon>
        <taxon>Cnidaria</taxon>
        <taxon>Myxozoa</taxon>
        <taxon>Myxosporea</taxon>
        <taxon>Bivalvulida</taxon>
        <taxon>Platysporina</taxon>
        <taxon>Myxobolidae</taxon>
        <taxon>Thelohanellus</taxon>
    </lineage>
</organism>
<gene>
    <name evidence="1" type="ORF">RF11_12482</name>
</gene>
<dbReference type="AlphaFoldDB" id="A0A0C2N037"/>
<sequence length="112" mass="13026">MSEETAPDIITLKIVKHCNVETDNFLSINISHLVFIDIFMSGCVKGTLPKEIKIRAMDNEDMLTAIYILISHLVPDIMMKYIWFNILPSNQKHLDLLKTPHRYCRFKLLNHA</sequence>
<reference evidence="1 2" key="1">
    <citation type="journal article" date="2014" name="Genome Biol. Evol.">
        <title>The genome of the myxosporean Thelohanellus kitauei shows adaptations to nutrient acquisition within its fish host.</title>
        <authorList>
            <person name="Yang Y."/>
            <person name="Xiong J."/>
            <person name="Zhou Z."/>
            <person name="Huo F."/>
            <person name="Miao W."/>
            <person name="Ran C."/>
            <person name="Liu Y."/>
            <person name="Zhang J."/>
            <person name="Feng J."/>
            <person name="Wang M."/>
            <person name="Wang M."/>
            <person name="Wang L."/>
            <person name="Yao B."/>
        </authorList>
    </citation>
    <scope>NUCLEOTIDE SEQUENCE [LARGE SCALE GENOMIC DNA]</scope>
    <source>
        <strain evidence="1">Wuqing</strain>
    </source>
</reference>
<proteinExistence type="predicted"/>
<comment type="caution">
    <text evidence="1">The sequence shown here is derived from an EMBL/GenBank/DDBJ whole genome shotgun (WGS) entry which is preliminary data.</text>
</comment>
<evidence type="ECO:0000313" key="1">
    <source>
        <dbReference type="EMBL" id="KII67252.1"/>
    </source>
</evidence>
<accession>A0A0C2N037</accession>
<protein>
    <submittedName>
        <fullName evidence="1">Uncharacterized protein</fullName>
    </submittedName>
</protein>